<proteinExistence type="predicted"/>
<dbReference type="InterPro" id="IPR039326">
    <property type="entry name" value="Patronus"/>
</dbReference>
<dbReference type="OrthoDB" id="1902316at2759"/>
<dbReference type="InParanoid" id="A0A2R6RQU7"/>
<evidence type="ECO:0000256" key="1">
    <source>
        <dbReference type="SAM" id="MobiDB-lite"/>
    </source>
</evidence>
<sequence>MTTQDGGLIRNQNLDFHFDVAPVGVKTNLSKPLKNGGGLGGRRKALNDISNSGRPSALQVSKRHNSKTVISVGEDFGPSKPITSFGGKRNVSKAPEISQAGGRRALSDLTNSGKAHVHPASKKSQDSKLKSVAEEQILPHSVVEEQFLHNHQECIKAQRKGVDIDYFLKTVGLHNDNSIQLASPRVSPPSWKLKPESPAIYMEMEEMSELLYEDQSKWKNTELPSEQTPCGSPESSPKPLMQWNDYNFPSFLLMESPKLLKR</sequence>
<dbReference type="EMBL" id="NKQK01000003">
    <property type="protein sequence ID" value="PSS32377.1"/>
    <property type="molecule type" value="Genomic_DNA"/>
</dbReference>
<reference evidence="2 3" key="1">
    <citation type="submission" date="2017-07" db="EMBL/GenBank/DDBJ databases">
        <title>An improved, manually edited Actinidia chinensis var. chinensis (kiwifruit) genome highlights the challenges associated with draft genomes and gene prediction in plants.</title>
        <authorList>
            <person name="Pilkington S."/>
            <person name="Crowhurst R."/>
            <person name="Hilario E."/>
            <person name="Nardozza S."/>
            <person name="Fraser L."/>
            <person name="Peng Y."/>
            <person name="Gunaseelan K."/>
            <person name="Simpson R."/>
            <person name="Tahir J."/>
            <person name="Deroles S."/>
            <person name="Templeton K."/>
            <person name="Luo Z."/>
            <person name="Davy M."/>
            <person name="Cheng C."/>
            <person name="Mcneilage M."/>
            <person name="Scaglione D."/>
            <person name="Liu Y."/>
            <person name="Zhang Q."/>
            <person name="Datson P."/>
            <person name="De Silva N."/>
            <person name="Gardiner S."/>
            <person name="Bassett H."/>
            <person name="Chagne D."/>
            <person name="Mccallum J."/>
            <person name="Dzierzon H."/>
            <person name="Deng C."/>
            <person name="Wang Y.-Y."/>
            <person name="Barron N."/>
            <person name="Manako K."/>
            <person name="Bowen J."/>
            <person name="Foster T."/>
            <person name="Erridge Z."/>
            <person name="Tiffin H."/>
            <person name="Waite C."/>
            <person name="Davies K."/>
            <person name="Grierson E."/>
            <person name="Laing W."/>
            <person name="Kirk R."/>
            <person name="Chen X."/>
            <person name="Wood M."/>
            <person name="Montefiori M."/>
            <person name="Brummell D."/>
            <person name="Schwinn K."/>
            <person name="Catanach A."/>
            <person name="Fullerton C."/>
            <person name="Li D."/>
            <person name="Meiyalaghan S."/>
            <person name="Nieuwenhuizen N."/>
            <person name="Read N."/>
            <person name="Prakash R."/>
            <person name="Hunter D."/>
            <person name="Zhang H."/>
            <person name="Mckenzie M."/>
            <person name="Knabel M."/>
            <person name="Harris A."/>
            <person name="Allan A."/>
            <person name="Chen A."/>
            <person name="Janssen B."/>
            <person name="Plunkett B."/>
            <person name="Dwamena C."/>
            <person name="Voogd C."/>
            <person name="Leif D."/>
            <person name="Lafferty D."/>
            <person name="Souleyre E."/>
            <person name="Varkonyi-Gasic E."/>
            <person name="Gambi F."/>
            <person name="Hanley J."/>
            <person name="Yao J.-L."/>
            <person name="Cheung J."/>
            <person name="David K."/>
            <person name="Warren B."/>
            <person name="Marsh K."/>
            <person name="Snowden K."/>
            <person name="Lin-Wang K."/>
            <person name="Brian L."/>
            <person name="Martinez-Sanchez M."/>
            <person name="Wang M."/>
            <person name="Ileperuma N."/>
            <person name="Macnee N."/>
            <person name="Campin R."/>
            <person name="Mcatee P."/>
            <person name="Drummond R."/>
            <person name="Espley R."/>
            <person name="Ireland H."/>
            <person name="Wu R."/>
            <person name="Atkinson R."/>
            <person name="Karunairetnam S."/>
            <person name="Bulley S."/>
            <person name="Chunkath S."/>
            <person name="Hanley Z."/>
            <person name="Storey R."/>
            <person name="Thrimawithana A."/>
            <person name="Thomson S."/>
            <person name="David C."/>
            <person name="Testolin R."/>
        </authorList>
    </citation>
    <scope>NUCLEOTIDE SEQUENCE [LARGE SCALE GENOMIC DNA]</scope>
    <source>
        <strain evidence="3">cv. Red5</strain>
        <tissue evidence="2">Young leaf</tissue>
    </source>
</reference>
<dbReference type="Proteomes" id="UP000241394">
    <property type="component" value="Chromosome LG3"/>
</dbReference>
<organism evidence="2 3">
    <name type="scientific">Actinidia chinensis var. chinensis</name>
    <name type="common">Chinese soft-hair kiwi</name>
    <dbReference type="NCBI Taxonomy" id="1590841"/>
    <lineage>
        <taxon>Eukaryota</taxon>
        <taxon>Viridiplantae</taxon>
        <taxon>Streptophyta</taxon>
        <taxon>Embryophyta</taxon>
        <taxon>Tracheophyta</taxon>
        <taxon>Spermatophyta</taxon>
        <taxon>Magnoliopsida</taxon>
        <taxon>eudicotyledons</taxon>
        <taxon>Gunneridae</taxon>
        <taxon>Pentapetalae</taxon>
        <taxon>asterids</taxon>
        <taxon>Ericales</taxon>
        <taxon>Actinidiaceae</taxon>
        <taxon>Actinidia</taxon>
    </lineage>
</organism>
<dbReference type="OMA" id="DFCKHSA"/>
<evidence type="ECO:0000313" key="3">
    <source>
        <dbReference type="Proteomes" id="UP000241394"/>
    </source>
</evidence>
<feature type="region of interest" description="Disordered" evidence="1">
    <location>
        <begin position="33"/>
        <end position="57"/>
    </location>
</feature>
<dbReference type="GO" id="GO:0007346">
    <property type="term" value="P:regulation of mitotic cell cycle"/>
    <property type="evidence" value="ECO:0007669"/>
    <property type="project" value="InterPro"/>
</dbReference>
<feature type="compositionally biased region" description="Polar residues" evidence="1">
    <location>
        <begin position="222"/>
        <end position="235"/>
    </location>
</feature>
<comment type="caution">
    <text evidence="2">The sequence shown here is derived from an EMBL/GenBank/DDBJ whole genome shotgun (WGS) entry which is preliminary data.</text>
</comment>
<name>A0A2R6RQU7_ACTCC</name>
<feature type="region of interest" description="Disordered" evidence="1">
    <location>
        <begin position="215"/>
        <end position="239"/>
    </location>
</feature>
<evidence type="ECO:0000313" key="2">
    <source>
        <dbReference type="EMBL" id="PSS32377.1"/>
    </source>
</evidence>
<protein>
    <submittedName>
        <fullName evidence="2">Xin actin-binding repeat-containing protein</fullName>
    </submittedName>
</protein>
<accession>A0A2R6RQU7</accession>
<dbReference type="PANTHER" id="PTHR35125">
    <property type="entry name" value="NEURON NAVIGATOR 1-LIKE-RELATED"/>
    <property type="match status" value="1"/>
</dbReference>
<gene>
    <name evidence="2" type="ORF">CEY00_Acc02676</name>
</gene>
<reference evidence="3" key="2">
    <citation type="journal article" date="2018" name="BMC Genomics">
        <title>A manually annotated Actinidia chinensis var. chinensis (kiwifruit) genome highlights the challenges associated with draft genomes and gene prediction in plants.</title>
        <authorList>
            <person name="Pilkington S.M."/>
            <person name="Crowhurst R."/>
            <person name="Hilario E."/>
            <person name="Nardozza S."/>
            <person name="Fraser L."/>
            <person name="Peng Y."/>
            <person name="Gunaseelan K."/>
            <person name="Simpson R."/>
            <person name="Tahir J."/>
            <person name="Deroles S.C."/>
            <person name="Templeton K."/>
            <person name="Luo Z."/>
            <person name="Davy M."/>
            <person name="Cheng C."/>
            <person name="McNeilage M."/>
            <person name="Scaglione D."/>
            <person name="Liu Y."/>
            <person name="Zhang Q."/>
            <person name="Datson P."/>
            <person name="De Silva N."/>
            <person name="Gardiner S.E."/>
            <person name="Bassett H."/>
            <person name="Chagne D."/>
            <person name="McCallum J."/>
            <person name="Dzierzon H."/>
            <person name="Deng C."/>
            <person name="Wang Y.Y."/>
            <person name="Barron L."/>
            <person name="Manako K."/>
            <person name="Bowen J."/>
            <person name="Foster T.M."/>
            <person name="Erridge Z.A."/>
            <person name="Tiffin H."/>
            <person name="Waite C.N."/>
            <person name="Davies K.M."/>
            <person name="Grierson E.P."/>
            <person name="Laing W.A."/>
            <person name="Kirk R."/>
            <person name="Chen X."/>
            <person name="Wood M."/>
            <person name="Montefiori M."/>
            <person name="Brummell D.A."/>
            <person name="Schwinn K.E."/>
            <person name="Catanach A."/>
            <person name="Fullerton C."/>
            <person name="Li D."/>
            <person name="Meiyalaghan S."/>
            <person name="Nieuwenhuizen N."/>
            <person name="Read N."/>
            <person name="Prakash R."/>
            <person name="Hunter D."/>
            <person name="Zhang H."/>
            <person name="McKenzie M."/>
            <person name="Knabel M."/>
            <person name="Harris A."/>
            <person name="Allan A.C."/>
            <person name="Gleave A."/>
            <person name="Chen A."/>
            <person name="Janssen B.J."/>
            <person name="Plunkett B."/>
            <person name="Ampomah-Dwamena C."/>
            <person name="Voogd C."/>
            <person name="Leif D."/>
            <person name="Lafferty D."/>
            <person name="Souleyre E.J.F."/>
            <person name="Varkonyi-Gasic E."/>
            <person name="Gambi F."/>
            <person name="Hanley J."/>
            <person name="Yao J.L."/>
            <person name="Cheung J."/>
            <person name="David K.M."/>
            <person name="Warren B."/>
            <person name="Marsh K."/>
            <person name="Snowden K.C."/>
            <person name="Lin-Wang K."/>
            <person name="Brian L."/>
            <person name="Martinez-Sanchez M."/>
            <person name="Wang M."/>
            <person name="Ileperuma N."/>
            <person name="Macnee N."/>
            <person name="Campin R."/>
            <person name="McAtee P."/>
            <person name="Drummond R.S.M."/>
            <person name="Espley R.V."/>
            <person name="Ireland H.S."/>
            <person name="Wu R."/>
            <person name="Atkinson R.G."/>
            <person name="Karunairetnam S."/>
            <person name="Bulley S."/>
            <person name="Chunkath S."/>
            <person name="Hanley Z."/>
            <person name="Storey R."/>
            <person name="Thrimawithana A.H."/>
            <person name="Thomson S."/>
            <person name="David C."/>
            <person name="Testolin R."/>
            <person name="Huang H."/>
            <person name="Hellens R.P."/>
            <person name="Schaffer R.J."/>
        </authorList>
    </citation>
    <scope>NUCLEOTIDE SEQUENCE [LARGE SCALE GENOMIC DNA]</scope>
    <source>
        <strain evidence="3">cv. Red5</strain>
    </source>
</reference>
<feature type="region of interest" description="Disordered" evidence="1">
    <location>
        <begin position="80"/>
        <end position="130"/>
    </location>
</feature>
<dbReference type="Gramene" id="PSS32377">
    <property type="protein sequence ID" value="PSS32377"/>
    <property type="gene ID" value="CEY00_Acc02676"/>
</dbReference>
<dbReference type="PANTHER" id="PTHR35125:SF2">
    <property type="entry name" value="PROTEIN PATRONUS 2-LIKE"/>
    <property type="match status" value="1"/>
</dbReference>
<dbReference type="AlphaFoldDB" id="A0A2R6RQU7"/>
<keyword evidence="3" id="KW-1185">Reference proteome</keyword>